<protein>
    <submittedName>
        <fullName evidence="2">Uncharacterized protein</fullName>
    </submittedName>
</protein>
<evidence type="ECO:0000313" key="2">
    <source>
        <dbReference type="EMBL" id="KAL0955916.1"/>
    </source>
</evidence>
<organism evidence="2 3">
    <name type="scientific">Hohenbuehelia grisea</name>
    <dbReference type="NCBI Taxonomy" id="104357"/>
    <lineage>
        <taxon>Eukaryota</taxon>
        <taxon>Fungi</taxon>
        <taxon>Dikarya</taxon>
        <taxon>Basidiomycota</taxon>
        <taxon>Agaricomycotina</taxon>
        <taxon>Agaricomycetes</taxon>
        <taxon>Agaricomycetidae</taxon>
        <taxon>Agaricales</taxon>
        <taxon>Pleurotineae</taxon>
        <taxon>Pleurotaceae</taxon>
        <taxon>Hohenbuehelia</taxon>
    </lineage>
</organism>
<evidence type="ECO:0000313" key="3">
    <source>
        <dbReference type="Proteomes" id="UP001556367"/>
    </source>
</evidence>
<evidence type="ECO:0000256" key="1">
    <source>
        <dbReference type="SAM" id="MobiDB-lite"/>
    </source>
</evidence>
<feature type="region of interest" description="Disordered" evidence="1">
    <location>
        <begin position="1"/>
        <end position="61"/>
    </location>
</feature>
<dbReference type="Proteomes" id="UP001556367">
    <property type="component" value="Unassembled WGS sequence"/>
</dbReference>
<accession>A0ABR3JLD3</accession>
<sequence length="228" mass="25068">MFTRSKDRNGAENGDAHQPLLADEPNSAVDDRIVFAVDDHDDVDEEHSALAEAQERKPEHGVRFQEDVQVIAPSLRSTISSREAEYELDTDDIDDETMHDLESTSLGRRRDQSMPLLVGLVDASAGRRSLDGSIPLHTDNGYLEGETLDEIAAKRQAGGGMIDSVANMANSILGAGPCISAYPVITSLISCRDNRSSLRRGAGRICYRTDPTRRPVLGDRLDHQTNRR</sequence>
<dbReference type="EMBL" id="JASNQZ010000006">
    <property type="protein sequence ID" value="KAL0955916.1"/>
    <property type="molecule type" value="Genomic_DNA"/>
</dbReference>
<keyword evidence="3" id="KW-1185">Reference proteome</keyword>
<name>A0ABR3JLD3_9AGAR</name>
<reference evidence="3" key="1">
    <citation type="submission" date="2024-06" db="EMBL/GenBank/DDBJ databases">
        <title>Multi-omics analyses provide insights into the biosynthesis of the anticancer antibiotic pleurotin in Hohenbuehelia grisea.</title>
        <authorList>
            <person name="Weaver J.A."/>
            <person name="Alberti F."/>
        </authorList>
    </citation>
    <scope>NUCLEOTIDE SEQUENCE [LARGE SCALE GENOMIC DNA]</scope>
    <source>
        <strain evidence="3">T-177</strain>
    </source>
</reference>
<proteinExistence type="predicted"/>
<gene>
    <name evidence="2" type="ORF">HGRIS_002107</name>
</gene>
<comment type="caution">
    <text evidence="2">The sequence shown here is derived from an EMBL/GenBank/DDBJ whole genome shotgun (WGS) entry which is preliminary data.</text>
</comment>
<feature type="compositionally biased region" description="Basic and acidic residues" evidence="1">
    <location>
        <begin position="46"/>
        <end position="61"/>
    </location>
</feature>
<feature type="compositionally biased region" description="Basic and acidic residues" evidence="1">
    <location>
        <begin position="1"/>
        <end position="10"/>
    </location>
</feature>